<keyword evidence="1" id="KW-1133">Transmembrane helix</keyword>
<dbReference type="AlphaFoldDB" id="A0A2T5DWD1"/>
<evidence type="ECO:0000313" key="3">
    <source>
        <dbReference type="Proteomes" id="UP000244080"/>
    </source>
</evidence>
<name>A0A2T5DWD1_VIBSP</name>
<protein>
    <submittedName>
        <fullName evidence="2">Uncharacterized protein</fullName>
    </submittedName>
</protein>
<sequence length="112" mass="13049">MTKHFTAFSSLLLIISLTFFYLLYFPFNKETKSDVVFLPNSAPEIINDKISNNADYPIPIIKLQKLMITPEDEHVIVEPDINNQMNRLGDNHHARTIESLRLRLNQLQNDNH</sequence>
<dbReference type="EMBL" id="PIGA01000081">
    <property type="protein sequence ID" value="PTP11386.1"/>
    <property type="molecule type" value="Genomic_DNA"/>
</dbReference>
<dbReference type="RefSeq" id="WP_108112796.1">
    <property type="nucleotide sequence ID" value="NZ_CAWNZY010000097.1"/>
</dbReference>
<organism evidence="2 3">
    <name type="scientific">Vibrio splendidus</name>
    <dbReference type="NCBI Taxonomy" id="29497"/>
    <lineage>
        <taxon>Bacteria</taxon>
        <taxon>Pseudomonadati</taxon>
        <taxon>Pseudomonadota</taxon>
        <taxon>Gammaproteobacteria</taxon>
        <taxon>Vibrionales</taxon>
        <taxon>Vibrionaceae</taxon>
        <taxon>Vibrio</taxon>
    </lineage>
</organism>
<evidence type="ECO:0000256" key="1">
    <source>
        <dbReference type="SAM" id="Phobius"/>
    </source>
</evidence>
<evidence type="ECO:0000313" key="2">
    <source>
        <dbReference type="EMBL" id="PTP11386.1"/>
    </source>
</evidence>
<feature type="transmembrane region" description="Helical" evidence="1">
    <location>
        <begin position="6"/>
        <end position="24"/>
    </location>
</feature>
<proteinExistence type="predicted"/>
<reference evidence="2 3" key="1">
    <citation type="submission" date="2017-11" db="EMBL/GenBank/DDBJ databases">
        <title>Population delineation of vibrios coincides with oyster pathogenicity.</title>
        <authorList>
            <person name="Bruto M."/>
            <person name="Labreuche Y."/>
            <person name="James A."/>
            <person name="Piel D."/>
            <person name="Chenivesse S."/>
            <person name="Petton B."/>
            <person name="Polz M.F."/>
            <person name="Le Roux F."/>
        </authorList>
    </citation>
    <scope>NUCLEOTIDE SEQUENCE [LARGE SCALE GENOMIC DNA]</scope>
    <source>
        <strain evidence="2 3">1F_55</strain>
    </source>
</reference>
<keyword evidence="1" id="KW-0472">Membrane</keyword>
<comment type="caution">
    <text evidence="2">The sequence shown here is derived from an EMBL/GenBank/DDBJ whole genome shotgun (WGS) entry which is preliminary data.</text>
</comment>
<gene>
    <name evidence="2" type="ORF">CWO36_25020</name>
</gene>
<dbReference type="Proteomes" id="UP000244080">
    <property type="component" value="Unassembled WGS sequence"/>
</dbReference>
<keyword evidence="1" id="KW-0812">Transmembrane</keyword>
<accession>A0A2T5DWD1</accession>